<protein>
    <recommendedName>
        <fullName evidence="3">HTH crp-type domain-containing protein</fullName>
    </recommendedName>
</protein>
<name>A0A644Y017_9ZZZZ</name>
<proteinExistence type="predicted"/>
<sequence>MTCGGHPPNPHQCREKTCGLACGFLRTRKVIFVKHLNYSVLRNFDLFYLDSLLESGYVRVPRKVLNDLYCTNATEQLLANVYLFLFSRSYFATGTVVRDNKQLTCHRGQVICSQEELSATFGLTIWKVRDVLNRLKERYLIEVENIKGISHIGMLYYDSIAGKPKQESSSDGGSGKKRHKERETEASNTTFSLKGHILDFMSND</sequence>
<evidence type="ECO:0000256" key="1">
    <source>
        <dbReference type="SAM" id="MobiDB-lite"/>
    </source>
</evidence>
<feature type="region of interest" description="Disordered" evidence="1">
    <location>
        <begin position="163"/>
        <end position="190"/>
    </location>
</feature>
<comment type="caution">
    <text evidence="2">The sequence shown here is derived from an EMBL/GenBank/DDBJ whole genome shotgun (WGS) entry which is preliminary data.</text>
</comment>
<accession>A0A644Y017</accession>
<evidence type="ECO:0008006" key="3">
    <source>
        <dbReference type="Google" id="ProtNLM"/>
    </source>
</evidence>
<evidence type="ECO:0000313" key="2">
    <source>
        <dbReference type="EMBL" id="MPM21862.1"/>
    </source>
</evidence>
<gene>
    <name evidence="2" type="ORF">SDC9_68312</name>
</gene>
<organism evidence="2">
    <name type="scientific">bioreactor metagenome</name>
    <dbReference type="NCBI Taxonomy" id="1076179"/>
    <lineage>
        <taxon>unclassified sequences</taxon>
        <taxon>metagenomes</taxon>
        <taxon>ecological metagenomes</taxon>
    </lineage>
</organism>
<reference evidence="2" key="1">
    <citation type="submission" date="2019-08" db="EMBL/GenBank/DDBJ databases">
        <authorList>
            <person name="Kucharzyk K."/>
            <person name="Murdoch R.W."/>
            <person name="Higgins S."/>
            <person name="Loffler F."/>
        </authorList>
    </citation>
    <scope>NUCLEOTIDE SEQUENCE</scope>
</reference>
<dbReference type="AlphaFoldDB" id="A0A644Y017"/>
<dbReference type="EMBL" id="VSSQ01003683">
    <property type="protein sequence ID" value="MPM21862.1"/>
    <property type="molecule type" value="Genomic_DNA"/>
</dbReference>